<evidence type="ECO:0000313" key="2">
    <source>
        <dbReference type="Proteomes" id="UP000189703"/>
    </source>
</evidence>
<evidence type="ECO:0000256" key="1">
    <source>
        <dbReference type="SAM" id="Coils"/>
    </source>
</evidence>
<keyword evidence="1" id="KW-0175">Coiled coil</keyword>
<name>A0A1U8Q342_NELNU</name>
<dbReference type="GeneID" id="104596921"/>
<sequence>MHCMVVSSSIHALAYQSEVNLKQALEVEESSRSAHSELNLVHNEINQLKNDARAKKELLTLQMAEELKVEKELVENEVTLKRENENLEALVKEWTEILLQAMEDAKIKAVEEYKSSAEYHEKLVEVRTTSYRKGFKLSRWLTRREFPHLDLIVDSRKRVMTAFSTMRQRKWERELMPPRTTWRSIYPLTPLLGMRSPEPIDASFLGPPL</sequence>
<dbReference type="RefSeq" id="XP_019053229.1">
    <property type="nucleotide sequence ID" value="XM_019197684.1"/>
</dbReference>
<gene>
    <name evidence="3" type="primary">LOC104596921</name>
</gene>
<proteinExistence type="predicted"/>
<protein>
    <submittedName>
        <fullName evidence="3">Uncharacterized protein LOC104596921</fullName>
    </submittedName>
</protein>
<organism evidence="2 3">
    <name type="scientific">Nelumbo nucifera</name>
    <name type="common">Sacred lotus</name>
    <dbReference type="NCBI Taxonomy" id="4432"/>
    <lineage>
        <taxon>Eukaryota</taxon>
        <taxon>Viridiplantae</taxon>
        <taxon>Streptophyta</taxon>
        <taxon>Embryophyta</taxon>
        <taxon>Tracheophyta</taxon>
        <taxon>Spermatophyta</taxon>
        <taxon>Magnoliopsida</taxon>
        <taxon>Proteales</taxon>
        <taxon>Nelumbonaceae</taxon>
        <taxon>Nelumbo</taxon>
    </lineage>
</organism>
<dbReference type="Proteomes" id="UP000189703">
    <property type="component" value="Unplaced"/>
</dbReference>
<dbReference type="KEGG" id="nnu:104596921"/>
<dbReference type="AlphaFoldDB" id="A0A1U8Q342"/>
<keyword evidence="2" id="KW-1185">Reference proteome</keyword>
<feature type="coiled-coil region" evidence="1">
    <location>
        <begin position="38"/>
        <end position="104"/>
    </location>
</feature>
<evidence type="ECO:0000313" key="3">
    <source>
        <dbReference type="RefSeq" id="XP_019053229.1"/>
    </source>
</evidence>
<reference evidence="3" key="1">
    <citation type="submission" date="2025-08" db="UniProtKB">
        <authorList>
            <consortium name="RefSeq"/>
        </authorList>
    </citation>
    <scope>IDENTIFICATION</scope>
</reference>
<accession>A0A1U8Q342</accession>
<dbReference type="InParanoid" id="A0A1U8Q342"/>